<dbReference type="KEGG" id="psyt:DSAG12_02758"/>
<dbReference type="AlphaFoldDB" id="A0A5B9DDH8"/>
<evidence type="ECO:0000256" key="4">
    <source>
        <dbReference type="ARBA" id="ARBA00022448"/>
    </source>
</evidence>
<organism evidence="10 11">
    <name type="scientific">Promethearchaeum syntrophicum</name>
    <dbReference type="NCBI Taxonomy" id="2594042"/>
    <lineage>
        <taxon>Archaea</taxon>
        <taxon>Promethearchaeati</taxon>
        <taxon>Promethearchaeota</taxon>
        <taxon>Promethearchaeia</taxon>
        <taxon>Promethearchaeales</taxon>
        <taxon>Promethearchaeaceae</taxon>
        <taxon>Promethearchaeum</taxon>
    </lineage>
</organism>
<dbReference type="Proteomes" id="UP000321408">
    <property type="component" value="Chromosome"/>
</dbReference>
<keyword evidence="7 9" id="KW-1133">Transmembrane helix</keyword>
<evidence type="ECO:0000313" key="10">
    <source>
        <dbReference type="EMBL" id="QEE16927.1"/>
    </source>
</evidence>
<sequence>MDLMILLVVLITLYLAFGIGSNDETMSSVVGSGSLSLNKAVLWGGLLASLGCIFLSKNVGKNIGSSLFSAELQIEYDVWMMFAIILSTSTWLVFASKTGAPISTTHSVVGSVIGVAFMWSFIPGNDFLYSLNWIKLGQIALGWILSPILGLITASLMQKFVHNFMTRKWKKDGIIGFLEIEVLEKKFRLILLFFISVTQLSRGGNDSANAIGIYYGLIENGDIPQNLEVLIKILIGCMIALGLILIGRNVIKNVGGSLIEMRPSDAFAIESSNAIVVLTCTLLGLPISGSHVLIFAIIGSGLSKGEKPNWKSLKKMILAWIVTFPAAAILSAAIYLGLILIF</sequence>
<dbReference type="OrthoDB" id="101311at2157"/>
<dbReference type="GeneID" id="41330737"/>
<dbReference type="GO" id="GO:0016020">
    <property type="term" value="C:membrane"/>
    <property type="evidence" value="ECO:0007669"/>
    <property type="project" value="UniProtKB-SubCell"/>
</dbReference>
<evidence type="ECO:0000256" key="7">
    <source>
        <dbReference type="ARBA" id="ARBA00022989"/>
    </source>
</evidence>
<comment type="subcellular location">
    <subcellularLocation>
        <location evidence="2">Membrane</location>
        <topology evidence="2">Multi-pass membrane protein</topology>
    </subcellularLocation>
</comment>
<keyword evidence="4" id="KW-0813">Transport</keyword>
<keyword evidence="5" id="KW-0592">Phosphate transport</keyword>
<evidence type="ECO:0000256" key="2">
    <source>
        <dbReference type="ARBA" id="ARBA00004141"/>
    </source>
</evidence>
<accession>A0A5B9DDH8</accession>
<feature type="transmembrane region" description="Helical" evidence="9">
    <location>
        <begin position="76"/>
        <end position="96"/>
    </location>
</feature>
<keyword evidence="8 9" id="KW-0472">Membrane</keyword>
<feature type="transmembrane region" description="Helical" evidence="9">
    <location>
        <begin position="229"/>
        <end position="251"/>
    </location>
</feature>
<evidence type="ECO:0000256" key="5">
    <source>
        <dbReference type="ARBA" id="ARBA00022592"/>
    </source>
</evidence>
<dbReference type="InterPro" id="IPR001204">
    <property type="entry name" value="Phos_transporter"/>
</dbReference>
<dbReference type="Pfam" id="PF01384">
    <property type="entry name" value="PHO4"/>
    <property type="match status" value="1"/>
</dbReference>
<dbReference type="PANTHER" id="PTHR11101">
    <property type="entry name" value="PHOSPHATE TRANSPORTER"/>
    <property type="match status" value="1"/>
</dbReference>
<evidence type="ECO:0000256" key="9">
    <source>
        <dbReference type="SAM" id="Phobius"/>
    </source>
</evidence>
<evidence type="ECO:0000256" key="1">
    <source>
        <dbReference type="ARBA" id="ARBA00001981"/>
    </source>
</evidence>
<keyword evidence="6 9" id="KW-0812">Transmembrane</keyword>
<feature type="transmembrane region" description="Helical" evidence="9">
    <location>
        <begin position="34"/>
        <end position="55"/>
    </location>
</feature>
<dbReference type="GO" id="GO:0035435">
    <property type="term" value="P:phosphate ion transmembrane transport"/>
    <property type="evidence" value="ECO:0007669"/>
    <property type="project" value="TreeGrafter"/>
</dbReference>
<comment type="similarity">
    <text evidence="3">Belongs to the inorganic phosphate transporter (PiT) (TC 2.A.20) family.</text>
</comment>
<evidence type="ECO:0000256" key="8">
    <source>
        <dbReference type="ARBA" id="ARBA00023136"/>
    </source>
</evidence>
<feature type="transmembrane region" description="Helical" evidence="9">
    <location>
        <begin position="108"/>
        <end position="128"/>
    </location>
</feature>
<evidence type="ECO:0000313" key="11">
    <source>
        <dbReference type="Proteomes" id="UP000321408"/>
    </source>
</evidence>
<evidence type="ECO:0000256" key="3">
    <source>
        <dbReference type="ARBA" id="ARBA00009916"/>
    </source>
</evidence>
<name>A0A5B9DDH8_9ARCH</name>
<dbReference type="GO" id="GO:0005315">
    <property type="term" value="F:phosphate transmembrane transporter activity"/>
    <property type="evidence" value="ECO:0007669"/>
    <property type="project" value="InterPro"/>
</dbReference>
<feature type="transmembrane region" description="Helical" evidence="9">
    <location>
        <begin position="317"/>
        <end position="341"/>
    </location>
</feature>
<protein>
    <submittedName>
        <fullName evidence="10">Inorganic phosphate transporter</fullName>
    </submittedName>
</protein>
<feature type="transmembrane region" description="Helical" evidence="9">
    <location>
        <begin position="272"/>
        <end position="297"/>
    </location>
</feature>
<dbReference type="EMBL" id="CP042905">
    <property type="protein sequence ID" value="QEE16927.1"/>
    <property type="molecule type" value="Genomic_DNA"/>
</dbReference>
<reference evidence="10 11" key="2">
    <citation type="journal article" date="2024" name="Int. J. Syst. Evol. Microbiol.">
        <title>Promethearchaeum syntrophicum gen. nov., sp. nov., an anaerobic, obligately syntrophic archaeon, the first isolate of the lineage 'Asgard' archaea, and proposal of the new archaeal phylum Promethearchaeota phyl. nov. and kingdom Promethearchaeati regn. nov.</title>
        <authorList>
            <person name="Imachi H."/>
            <person name="Nobu M.K."/>
            <person name="Kato S."/>
            <person name="Takaki Y."/>
            <person name="Miyazaki M."/>
            <person name="Miyata M."/>
            <person name="Ogawara M."/>
            <person name="Saito Y."/>
            <person name="Sakai S."/>
            <person name="Tahara Y.O."/>
            <person name="Takano Y."/>
            <person name="Tasumi E."/>
            <person name="Uematsu K."/>
            <person name="Yoshimura T."/>
            <person name="Itoh T."/>
            <person name="Ohkuma M."/>
            <person name="Takai K."/>
        </authorList>
    </citation>
    <scope>NUCLEOTIDE SEQUENCE [LARGE SCALE GENOMIC DNA]</scope>
    <source>
        <strain evidence="10 11">MK-D1</strain>
    </source>
</reference>
<dbReference type="PANTHER" id="PTHR11101:SF80">
    <property type="entry name" value="PHOSPHATE TRANSPORTER"/>
    <property type="match status" value="1"/>
</dbReference>
<dbReference type="RefSeq" id="WP_147663850.1">
    <property type="nucleotide sequence ID" value="NZ_CP042905.2"/>
</dbReference>
<proteinExistence type="inferred from homology"/>
<evidence type="ECO:0000256" key="6">
    <source>
        <dbReference type="ARBA" id="ARBA00022692"/>
    </source>
</evidence>
<feature type="transmembrane region" description="Helical" evidence="9">
    <location>
        <begin position="140"/>
        <end position="161"/>
    </location>
</feature>
<gene>
    <name evidence="10" type="ORF">DSAG12_02758</name>
</gene>
<keyword evidence="11" id="KW-1185">Reference proteome</keyword>
<reference evidence="10 11" key="1">
    <citation type="journal article" date="2020" name="Nature">
        <title>Isolation of an archaeon at the prokaryote-eukaryote interface.</title>
        <authorList>
            <person name="Imachi H."/>
            <person name="Nobu M.K."/>
            <person name="Nakahara N."/>
            <person name="Morono Y."/>
            <person name="Ogawara M."/>
            <person name="Takaki Y."/>
            <person name="Takano Y."/>
            <person name="Uematsu K."/>
            <person name="Ikuta T."/>
            <person name="Ito M."/>
            <person name="Matsui Y."/>
            <person name="Miyazaki M."/>
            <person name="Murata K."/>
            <person name="Saito Y."/>
            <person name="Sakai S."/>
            <person name="Song C."/>
            <person name="Tasumi E."/>
            <person name="Yamanaka Y."/>
            <person name="Yamaguchi T."/>
            <person name="Kamagata Y."/>
            <person name="Tamaki H."/>
            <person name="Takai K."/>
        </authorList>
    </citation>
    <scope>NUCLEOTIDE SEQUENCE [LARGE SCALE GENOMIC DNA]</scope>
    <source>
        <strain evidence="10 11">MK-D1</strain>
    </source>
</reference>
<comment type="function">
    <text evidence="1">Potential transporter for phosphate.</text>
</comment>